<reference evidence="3" key="1">
    <citation type="submission" date="2017-02" db="UniProtKB">
        <authorList>
            <consortium name="WormBaseParasite"/>
        </authorList>
    </citation>
    <scope>IDENTIFICATION</scope>
</reference>
<protein>
    <submittedName>
        <fullName evidence="3">Secreted protein</fullName>
    </submittedName>
</protein>
<name>A0A0N4VK11_ENTVE</name>
<reference evidence="1 2" key="2">
    <citation type="submission" date="2018-10" db="EMBL/GenBank/DDBJ databases">
        <authorList>
            <consortium name="Pathogen Informatics"/>
        </authorList>
    </citation>
    <scope>NUCLEOTIDE SEQUENCE [LARGE SCALE GENOMIC DNA]</scope>
</reference>
<gene>
    <name evidence="1" type="ORF">EVEC_LOCUS10507</name>
</gene>
<evidence type="ECO:0000313" key="2">
    <source>
        <dbReference type="Proteomes" id="UP000274131"/>
    </source>
</evidence>
<evidence type="ECO:0000313" key="3">
    <source>
        <dbReference type="WBParaSite" id="EVEC_0001118201-mRNA-1"/>
    </source>
</evidence>
<dbReference type="AlphaFoldDB" id="A0A0N4VK11"/>
<accession>A0A0N4VK11</accession>
<sequence length="79" mass="9416">MFYAFYGYLGKINKRQKISVFLRFANFYRRTMFLLPNNDDCAGDEKNEDYDFNDDDAKDEDVIFLPDVGWMDTSVTQLF</sequence>
<keyword evidence="2" id="KW-1185">Reference proteome</keyword>
<proteinExistence type="predicted"/>
<organism evidence="3">
    <name type="scientific">Enterobius vermicularis</name>
    <name type="common">Human pinworm</name>
    <dbReference type="NCBI Taxonomy" id="51028"/>
    <lineage>
        <taxon>Eukaryota</taxon>
        <taxon>Metazoa</taxon>
        <taxon>Ecdysozoa</taxon>
        <taxon>Nematoda</taxon>
        <taxon>Chromadorea</taxon>
        <taxon>Rhabditida</taxon>
        <taxon>Spirurina</taxon>
        <taxon>Oxyuridomorpha</taxon>
        <taxon>Oxyuroidea</taxon>
        <taxon>Oxyuridae</taxon>
        <taxon>Enterobius</taxon>
    </lineage>
</organism>
<dbReference type="EMBL" id="UXUI01010906">
    <property type="protein sequence ID" value="VDD95756.1"/>
    <property type="molecule type" value="Genomic_DNA"/>
</dbReference>
<dbReference type="Proteomes" id="UP000274131">
    <property type="component" value="Unassembled WGS sequence"/>
</dbReference>
<dbReference type="WBParaSite" id="EVEC_0001118201-mRNA-1">
    <property type="protein sequence ID" value="EVEC_0001118201-mRNA-1"/>
    <property type="gene ID" value="EVEC_0001118201"/>
</dbReference>
<evidence type="ECO:0000313" key="1">
    <source>
        <dbReference type="EMBL" id="VDD95756.1"/>
    </source>
</evidence>